<evidence type="ECO:0000256" key="5">
    <source>
        <dbReference type="SAM" id="Phobius"/>
    </source>
</evidence>
<keyword evidence="4 5" id="KW-0472">Membrane</keyword>
<keyword evidence="3 5" id="KW-1133">Transmembrane helix</keyword>
<dbReference type="PANTHER" id="PTHR11040:SF140">
    <property type="entry name" value="ZRT (ZRT), IRT- (IRT-) LIKE PROTEIN TRANSPORTER"/>
    <property type="match status" value="1"/>
</dbReference>
<comment type="subcellular location">
    <subcellularLocation>
        <location evidence="1">Membrane</location>
        <topology evidence="1">Multi-pass membrane protein</topology>
    </subcellularLocation>
</comment>
<feature type="transmembrane region" description="Helical" evidence="5">
    <location>
        <begin position="195"/>
        <end position="218"/>
    </location>
</feature>
<evidence type="ECO:0000313" key="7">
    <source>
        <dbReference type="Proteomes" id="UP000481153"/>
    </source>
</evidence>
<keyword evidence="2 5" id="KW-0812">Transmembrane</keyword>
<feature type="transmembrane region" description="Helical" evidence="5">
    <location>
        <begin position="73"/>
        <end position="98"/>
    </location>
</feature>
<evidence type="ECO:0008006" key="8">
    <source>
        <dbReference type="Google" id="ProtNLM"/>
    </source>
</evidence>
<feature type="transmembrane region" description="Helical" evidence="5">
    <location>
        <begin position="139"/>
        <end position="158"/>
    </location>
</feature>
<evidence type="ECO:0000256" key="3">
    <source>
        <dbReference type="ARBA" id="ARBA00022989"/>
    </source>
</evidence>
<comment type="caution">
    <text evidence="6">The sequence shown here is derived from an EMBL/GenBank/DDBJ whole genome shotgun (WGS) entry which is preliminary data.</text>
</comment>
<dbReference type="GO" id="GO:0016020">
    <property type="term" value="C:membrane"/>
    <property type="evidence" value="ECO:0007669"/>
    <property type="project" value="UniProtKB-SubCell"/>
</dbReference>
<evidence type="ECO:0000256" key="4">
    <source>
        <dbReference type="ARBA" id="ARBA00023136"/>
    </source>
</evidence>
<name>A0A6G0XLC7_9STRA</name>
<evidence type="ECO:0000256" key="1">
    <source>
        <dbReference type="ARBA" id="ARBA00004141"/>
    </source>
</evidence>
<protein>
    <recommendedName>
        <fullName evidence="8">Zinc/iron permease</fullName>
    </recommendedName>
</protein>
<dbReference type="GO" id="GO:0005385">
    <property type="term" value="F:zinc ion transmembrane transporter activity"/>
    <property type="evidence" value="ECO:0007669"/>
    <property type="project" value="TreeGrafter"/>
</dbReference>
<dbReference type="VEuPathDB" id="FungiDB:AeMF1_009633"/>
<dbReference type="PROSITE" id="PS51257">
    <property type="entry name" value="PROKAR_LIPOPROTEIN"/>
    <property type="match status" value="1"/>
</dbReference>
<gene>
    <name evidence="6" type="ORF">Ae201684_003705</name>
</gene>
<dbReference type="Pfam" id="PF02535">
    <property type="entry name" value="Zip"/>
    <property type="match status" value="1"/>
</dbReference>
<accession>A0A6G0XLC7</accession>
<organism evidence="6 7">
    <name type="scientific">Aphanomyces euteiches</name>
    <dbReference type="NCBI Taxonomy" id="100861"/>
    <lineage>
        <taxon>Eukaryota</taxon>
        <taxon>Sar</taxon>
        <taxon>Stramenopiles</taxon>
        <taxon>Oomycota</taxon>
        <taxon>Saprolegniomycetes</taxon>
        <taxon>Saprolegniales</taxon>
        <taxon>Verrucalvaceae</taxon>
        <taxon>Aphanomyces</taxon>
    </lineage>
</organism>
<feature type="transmembrane region" description="Helical" evidence="5">
    <location>
        <begin position="255"/>
        <end position="274"/>
    </location>
</feature>
<dbReference type="EMBL" id="VJMJ01000041">
    <property type="protein sequence ID" value="KAF0741142.1"/>
    <property type="molecule type" value="Genomic_DNA"/>
</dbReference>
<proteinExistence type="predicted"/>
<dbReference type="InterPro" id="IPR003689">
    <property type="entry name" value="ZIP"/>
</dbReference>
<feature type="transmembrane region" description="Helical" evidence="5">
    <location>
        <begin position="34"/>
        <end position="53"/>
    </location>
</feature>
<sequence>MELVFKLFASSLVWILSMLGCVAPMYVPTLCNAYNSLMPLVVGSIFLLGSIAYVDPDIVETASFDLLGVQIMIFPVAYACYAIGYLFVLGLEMIAYWINHRTDTKDKVTPTIDKPVVVVEKNQNETDDTKEVKRPTTVVMLYLILSFHALLEGVSLGLAREQAWTTLMAIVAHKTVSSLVLSVELHHHSNDISRLMSSMLVFASMTPLGILLGAHAAVVGTNDLVQGVSTILVAGTLLHMLSMDVLLSSKQSAQCLQYGAVVMFVAFCGVWIVMQE</sequence>
<feature type="transmembrane region" description="Helical" evidence="5">
    <location>
        <begin position="224"/>
        <end position="243"/>
    </location>
</feature>
<dbReference type="AlphaFoldDB" id="A0A6G0XLC7"/>
<reference evidence="6 7" key="1">
    <citation type="submission" date="2019-07" db="EMBL/GenBank/DDBJ databases">
        <title>Genomics analysis of Aphanomyces spp. identifies a new class of oomycete effector associated with host adaptation.</title>
        <authorList>
            <person name="Gaulin E."/>
        </authorList>
    </citation>
    <scope>NUCLEOTIDE SEQUENCE [LARGE SCALE GENOMIC DNA]</scope>
    <source>
        <strain evidence="6 7">ATCC 201684</strain>
    </source>
</reference>
<dbReference type="Proteomes" id="UP000481153">
    <property type="component" value="Unassembled WGS sequence"/>
</dbReference>
<feature type="transmembrane region" description="Helical" evidence="5">
    <location>
        <begin position="6"/>
        <end position="27"/>
    </location>
</feature>
<evidence type="ECO:0000313" key="6">
    <source>
        <dbReference type="EMBL" id="KAF0741142.1"/>
    </source>
</evidence>
<keyword evidence="7" id="KW-1185">Reference proteome</keyword>
<dbReference type="PANTHER" id="PTHR11040">
    <property type="entry name" value="ZINC/IRON TRANSPORTER"/>
    <property type="match status" value="1"/>
</dbReference>
<evidence type="ECO:0000256" key="2">
    <source>
        <dbReference type="ARBA" id="ARBA00022692"/>
    </source>
</evidence>